<accession>A0ABZ3DAG7</accession>
<dbReference type="Proteomes" id="UP001449795">
    <property type="component" value="Chromosome"/>
</dbReference>
<dbReference type="RefSeq" id="WP_342629986.1">
    <property type="nucleotide sequence ID" value="NZ_CP152276.1"/>
</dbReference>
<reference evidence="1 2" key="1">
    <citation type="submission" date="2024-04" db="EMBL/GenBank/DDBJ databases">
        <title>Complete genome sequence of Nguyenibacter vanlangesis HBCM-1154, a strain capable of nitrogen fixation, IAA production, and phosphorus solubilization isolated from sugarcane soil.</title>
        <authorList>
            <person name="MY HANH P."/>
        </authorList>
    </citation>
    <scope>NUCLEOTIDE SEQUENCE [LARGE SCALE GENOMIC DNA]</scope>
    <source>
        <strain evidence="1 2">HBCM 1154</strain>
    </source>
</reference>
<organism evidence="1 2">
    <name type="scientific">Nguyenibacter vanlangensis</name>
    <dbReference type="NCBI Taxonomy" id="1216886"/>
    <lineage>
        <taxon>Bacteria</taxon>
        <taxon>Pseudomonadati</taxon>
        <taxon>Pseudomonadota</taxon>
        <taxon>Alphaproteobacteria</taxon>
        <taxon>Acetobacterales</taxon>
        <taxon>Acetobacteraceae</taxon>
        <taxon>Nguyenibacter</taxon>
    </lineage>
</organism>
<evidence type="ECO:0000313" key="2">
    <source>
        <dbReference type="Proteomes" id="UP001449795"/>
    </source>
</evidence>
<proteinExistence type="predicted"/>
<dbReference type="EMBL" id="CP152276">
    <property type="protein sequence ID" value="XAE44779.1"/>
    <property type="molecule type" value="Genomic_DNA"/>
</dbReference>
<evidence type="ECO:0000313" key="1">
    <source>
        <dbReference type="EMBL" id="XAE44779.1"/>
    </source>
</evidence>
<name>A0ABZ3DAG7_9PROT</name>
<protein>
    <submittedName>
        <fullName evidence="1">Uncharacterized protein</fullName>
    </submittedName>
</protein>
<keyword evidence="2" id="KW-1185">Reference proteome</keyword>
<gene>
    <name evidence="1" type="ORF">AAC691_10325</name>
</gene>
<sequence>MIETKEEMRGMNGDIPTLFFKNSAGEWVDALDWIRFAKLSRPQVHEKGELRTVSIRAGGLNTDSIVYGLSADGVVIPTPDGPWTRLFHNGVDATDEFMAVITGEVATDDTTALMSRIQKNSKAGRHSEAAFDMLWLAYVVAGRDTVERLKEITVRKGKEWHWPGS</sequence>